<dbReference type="EMBL" id="CP036264">
    <property type="protein sequence ID" value="QEF99581.1"/>
    <property type="molecule type" value="Genomic_DNA"/>
</dbReference>
<evidence type="ECO:0000313" key="2">
    <source>
        <dbReference type="Proteomes" id="UP000321353"/>
    </source>
</evidence>
<reference evidence="1 2" key="1">
    <citation type="submission" date="2019-02" db="EMBL/GenBank/DDBJ databases">
        <title>Planctomycetal bacteria perform biofilm scaping via a novel small molecule.</title>
        <authorList>
            <person name="Jeske O."/>
            <person name="Boedeker C."/>
            <person name="Wiegand S."/>
            <person name="Breitling P."/>
            <person name="Kallscheuer N."/>
            <person name="Jogler M."/>
            <person name="Rohde M."/>
            <person name="Petersen J."/>
            <person name="Medema M.H."/>
            <person name="Surup F."/>
            <person name="Jogler C."/>
        </authorList>
    </citation>
    <scope>NUCLEOTIDE SEQUENCE [LARGE SCALE GENOMIC DNA]</scope>
    <source>
        <strain evidence="1 2">Mal15</strain>
    </source>
</reference>
<name>A0A5B9ME73_9BACT</name>
<accession>A0A5B9ME73</accession>
<dbReference type="AlphaFoldDB" id="A0A5B9ME73"/>
<evidence type="ECO:0000313" key="1">
    <source>
        <dbReference type="EMBL" id="QEF99581.1"/>
    </source>
</evidence>
<dbReference type="KEGG" id="smam:Mal15_36470"/>
<sequence>MANSNSKTKDFIDPTFLFRFEVDVQKADLEWTSKGLQLPETCRMPSFGALGGRKVFADVRLGWSEAGLGVHVLVNGKRQVPWCRETRLDESDGFHLWIDTRCSPNIHRATQYCHRFLFMPAGGGPRRERPIASLIEIHRARGNPKPIAPDALSIKTFARHDGYELRGLIPTAALTGFDPAEQSRLALYYAVIDRELGWQTLGAGPEYPVTEDPSLWADAVLN</sequence>
<proteinExistence type="predicted"/>
<evidence type="ECO:0008006" key="3">
    <source>
        <dbReference type="Google" id="ProtNLM"/>
    </source>
</evidence>
<dbReference type="RefSeq" id="WP_233902856.1">
    <property type="nucleotide sequence ID" value="NZ_CP036264.1"/>
</dbReference>
<keyword evidence="2" id="KW-1185">Reference proteome</keyword>
<dbReference type="Proteomes" id="UP000321353">
    <property type="component" value="Chromosome"/>
</dbReference>
<gene>
    <name evidence="1" type="ORF">Mal15_36470</name>
</gene>
<dbReference type="CDD" id="cd00241">
    <property type="entry name" value="DOMON_like"/>
    <property type="match status" value="1"/>
</dbReference>
<protein>
    <recommendedName>
        <fullName evidence="3">Carbohydrate-binding domain-containing protein</fullName>
    </recommendedName>
</protein>
<organism evidence="1 2">
    <name type="scientific">Stieleria maiorica</name>
    <dbReference type="NCBI Taxonomy" id="2795974"/>
    <lineage>
        <taxon>Bacteria</taxon>
        <taxon>Pseudomonadati</taxon>
        <taxon>Planctomycetota</taxon>
        <taxon>Planctomycetia</taxon>
        <taxon>Pirellulales</taxon>
        <taxon>Pirellulaceae</taxon>
        <taxon>Stieleria</taxon>
    </lineage>
</organism>